<dbReference type="CDD" id="cd06261">
    <property type="entry name" value="TM_PBP2"/>
    <property type="match status" value="1"/>
</dbReference>
<feature type="domain" description="ABC transmembrane type-1" evidence="8">
    <location>
        <begin position="67"/>
        <end position="247"/>
    </location>
</feature>
<dbReference type="PROSITE" id="PS50928">
    <property type="entry name" value="ABC_TM1"/>
    <property type="match status" value="1"/>
</dbReference>
<sequence length="258" mass="27963">MSTIAVTHTTKPRHARRRLDGVVLVVVLVALWQILSELLGADVVTTPWHTALRAFKIVSDPDFPGSLYATGRAFVSAFAISAVGGVCLGLLLGARRIAGDVMEPLMMGFYSIPKVTLYPVVLLAFGLGLWAKIVFGVMHGVVPVTLFTMNAVRNLPPIYTRAAHTYRLSPLGFARFVLLPACVPEVVAGLRIGFSLTLLGTLIGEMFASQTGIGHQLMMAMNRSETGTIMALALMLFVFATLVNLVFLAWQRRLTHAD</sequence>
<dbReference type="GO" id="GO:0005886">
    <property type="term" value="C:plasma membrane"/>
    <property type="evidence" value="ECO:0007669"/>
    <property type="project" value="UniProtKB-SubCell"/>
</dbReference>
<dbReference type="InterPro" id="IPR035906">
    <property type="entry name" value="MetI-like_sf"/>
</dbReference>
<evidence type="ECO:0000256" key="2">
    <source>
        <dbReference type="ARBA" id="ARBA00022448"/>
    </source>
</evidence>
<evidence type="ECO:0000313" key="10">
    <source>
        <dbReference type="Proteomes" id="UP000027466"/>
    </source>
</evidence>
<dbReference type="PANTHER" id="PTHR30151">
    <property type="entry name" value="ALKANE SULFONATE ABC TRANSPORTER-RELATED, MEMBRANE SUBUNIT"/>
    <property type="match status" value="1"/>
</dbReference>
<dbReference type="EMBL" id="JFHC01000033">
    <property type="protein sequence ID" value="KDR40969.1"/>
    <property type="molecule type" value="Genomic_DNA"/>
</dbReference>
<comment type="subcellular location">
    <subcellularLocation>
        <location evidence="1 7">Cell membrane</location>
        <topology evidence="1 7">Multi-pass membrane protein</topology>
    </subcellularLocation>
</comment>
<dbReference type="AlphaFoldDB" id="A0A069PM16"/>
<dbReference type="InterPro" id="IPR000515">
    <property type="entry name" value="MetI-like"/>
</dbReference>
<dbReference type="RefSeq" id="WP_035925115.1">
    <property type="nucleotide sequence ID" value="NZ_CADFFX010000029.1"/>
</dbReference>
<feature type="transmembrane region" description="Helical" evidence="7">
    <location>
        <begin position="188"/>
        <end position="208"/>
    </location>
</feature>
<dbReference type="GO" id="GO:0055085">
    <property type="term" value="P:transmembrane transport"/>
    <property type="evidence" value="ECO:0007669"/>
    <property type="project" value="InterPro"/>
</dbReference>
<dbReference type="Pfam" id="PF00528">
    <property type="entry name" value="BPD_transp_1"/>
    <property type="match status" value="1"/>
</dbReference>
<dbReference type="SUPFAM" id="SSF161098">
    <property type="entry name" value="MetI-like"/>
    <property type="match status" value="1"/>
</dbReference>
<name>A0A069PM16_9BURK</name>
<comment type="similarity">
    <text evidence="7">Belongs to the binding-protein-dependent transport system permease family.</text>
</comment>
<feature type="transmembrane region" description="Helical" evidence="7">
    <location>
        <begin position="115"/>
        <end position="138"/>
    </location>
</feature>
<keyword evidence="3" id="KW-1003">Cell membrane</keyword>
<comment type="caution">
    <text evidence="9">The sequence shown here is derived from an EMBL/GenBank/DDBJ whole genome shotgun (WGS) entry which is preliminary data.</text>
</comment>
<accession>A0A069PM16</accession>
<dbReference type="Gene3D" id="1.10.3720.10">
    <property type="entry name" value="MetI-like"/>
    <property type="match status" value="1"/>
</dbReference>
<evidence type="ECO:0000259" key="8">
    <source>
        <dbReference type="PROSITE" id="PS50928"/>
    </source>
</evidence>
<evidence type="ECO:0000256" key="6">
    <source>
        <dbReference type="ARBA" id="ARBA00023136"/>
    </source>
</evidence>
<dbReference type="PANTHER" id="PTHR30151:SF16">
    <property type="entry name" value="ABC TRANSPORTER PERMEASE PROTEIN"/>
    <property type="match status" value="1"/>
</dbReference>
<reference evidence="9 10" key="1">
    <citation type="submission" date="2014-03" db="EMBL/GenBank/DDBJ databases">
        <title>Draft Genome Sequences of Four Burkholderia Strains.</title>
        <authorList>
            <person name="Liu X.Y."/>
            <person name="Li C.X."/>
            <person name="Xu J.H."/>
        </authorList>
    </citation>
    <scope>NUCLEOTIDE SEQUENCE [LARGE SCALE GENOMIC DNA]</scope>
    <source>
        <strain evidence="9 10">DSM 50014</strain>
    </source>
</reference>
<evidence type="ECO:0000256" key="3">
    <source>
        <dbReference type="ARBA" id="ARBA00022475"/>
    </source>
</evidence>
<feature type="transmembrane region" description="Helical" evidence="7">
    <location>
        <begin position="73"/>
        <end position="94"/>
    </location>
</feature>
<feature type="transmembrane region" description="Helical" evidence="7">
    <location>
        <begin position="21"/>
        <end position="41"/>
    </location>
</feature>
<dbReference type="Proteomes" id="UP000027466">
    <property type="component" value="Unassembled WGS sequence"/>
</dbReference>
<keyword evidence="4 7" id="KW-0812">Transmembrane</keyword>
<keyword evidence="10" id="KW-1185">Reference proteome</keyword>
<evidence type="ECO:0000256" key="5">
    <source>
        <dbReference type="ARBA" id="ARBA00022989"/>
    </source>
</evidence>
<keyword evidence="5 7" id="KW-1133">Transmembrane helix</keyword>
<evidence type="ECO:0000313" key="9">
    <source>
        <dbReference type="EMBL" id="KDR40969.1"/>
    </source>
</evidence>
<gene>
    <name evidence="9" type="ORF">BG61_21730</name>
</gene>
<protein>
    <submittedName>
        <fullName evidence="9">Nitrate ABC transporter permease</fullName>
    </submittedName>
</protein>
<organism evidence="9 10">
    <name type="scientific">Caballeronia glathei</name>
    <dbReference type="NCBI Taxonomy" id="60547"/>
    <lineage>
        <taxon>Bacteria</taxon>
        <taxon>Pseudomonadati</taxon>
        <taxon>Pseudomonadota</taxon>
        <taxon>Betaproteobacteria</taxon>
        <taxon>Burkholderiales</taxon>
        <taxon>Burkholderiaceae</taxon>
        <taxon>Caballeronia</taxon>
    </lineage>
</organism>
<evidence type="ECO:0000256" key="1">
    <source>
        <dbReference type="ARBA" id="ARBA00004651"/>
    </source>
</evidence>
<evidence type="ECO:0000256" key="4">
    <source>
        <dbReference type="ARBA" id="ARBA00022692"/>
    </source>
</evidence>
<keyword evidence="6 7" id="KW-0472">Membrane</keyword>
<dbReference type="STRING" id="60547.GCA_000751215_00398"/>
<proteinExistence type="inferred from homology"/>
<feature type="transmembrane region" description="Helical" evidence="7">
    <location>
        <begin position="229"/>
        <end position="250"/>
    </location>
</feature>
<keyword evidence="2 7" id="KW-0813">Transport</keyword>
<evidence type="ECO:0000256" key="7">
    <source>
        <dbReference type="RuleBase" id="RU363032"/>
    </source>
</evidence>